<reference evidence="8" key="1">
    <citation type="submission" date="2020-06" db="EMBL/GenBank/DDBJ databases">
        <authorList>
            <person name="Onetto C."/>
        </authorList>
    </citation>
    <scope>NUCLEOTIDE SEQUENCE</scope>
</reference>
<evidence type="ECO:0000256" key="3">
    <source>
        <dbReference type="ARBA" id="ARBA00044493"/>
    </source>
</evidence>
<feature type="domain" description="Pentatricopeptide repeat-containing protein-mitochondrial" evidence="7">
    <location>
        <begin position="445"/>
        <end position="575"/>
    </location>
</feature>
<dbReference type="OrthoDB" id="185373at2759"/>
<sequence length="1020" mass="115640">MTRLSQSEKWSRKNTRPNVLRGYSSLTAPHDSSSSSTPPSRAHQELLALLEAPSPEQSFLLLDIERAWNLLSHIPDLSPDLLCRAIHWFSNLDEKAAAQHAVDLFADLPTRHKSPAVYGHVIRSHLRLGRQSIAVALHEEASALPRAGSIASDHLMAVAVSQSDWPLAVKILKEWEAYSAAVCTGGNGSLFNQFQQNLQRTLTQIHYLRKRCSRTAQDETRDEFTQDLQRLYGALVHRYISASSRSHVFLRHDFAAKLLRGSVRNLIEKTRENGLATAELYENILLVLVNVEGCALNNDCSAIVASTYLFYRQSKFFKPSKKLLLEITKYWRDHKVAFGGQGPHVNFIGKENILSDWKEYHQKPSDEALSVIMESFAQRGFVKAVKEHANIYKSLHAEGDLNATFLRHLLTVHAVNLKPKLAAQQLHNMQSEYGVSPNLRCWNIVLDAFARVDDLPQATKIFHEIVDAGLQPNEYTYGPLLTAYGKQGDIDGVVDLLNFAKSNGVMRPTTSMMNSMILALARSSEMDSALKALDQTIQAVQQGKVDGSLTPCFNTMLTAFAWKRNLKATMATYRRMQELNVPLDERSYGALMLVLCLFRQSPSAHKILKSVMPAQGVRPMAFHYAVLTNGYLGQELYSEAIKVETEMKEARVRETASSRAVATKAKAAYQHIITQDQTNEDGHLSPLEDVIEDFQKVLNDPRTLRQGMQPQSSEHKTMDISFLIFIHGKRRSFEAVQHLFQMFQSKLAEIDTDHSQAPIVLLLTNLMFVHTQAQEWSEVDKYWDLIKSRVEEMRLSHIPASKLVQSVKHGQTIRTSREAETGRVPASYRLVLSVPLQYYIRSQFAQSSIRKLVPMITKLLSQGFRFANKTWNELIVQLCQTSPPRALLAYTLVEKYMMKDWPGWISHRHGSIRKPDTVYIKKQDFKEGLEYINARYINKDTLIPQYRTMVHLANALLEVRGLTSRGLGEDHHESVSGLRELRKQVGTIPEIREKAPRTLHAIQSMPRIVDELQGSLLRVQ</sequence>
<dbReference type="Gene3D" id="1.25.40.10">
    <property type="entry name" value="Tetratricopeptide repeat domain"/>
    <property type="match status" value="2"/>
</dbReference>
<evidence type="ECO:0000259" key="7">
    <source>
        <dbReference type="Pfam" id="PF23276"/>
    </source>
</evidence>
<dbReference type="PROSITE" id="PS51375">
    <property type="entry name" value="PPR"/>
    <property type="match status" value="2"/>
</dbReference>
<gene>
    <name evidence="8" type="ORF">AWRI4233_LOCUS4027</name>
</gene>
<feature type="compositionally biased region" description="Low complexity" evidence="6">
    <location>
        <begin position="24"/>
        <end position="42"/>
    </location>
</feature>
<comment type="similarity">
    <text evidence="1">Belongs to the CCM1 family.</text>
</comment>
<evidence type="ECO:0000256" key="1">
    <source>
        <dbReference type="ARBA" id="ARBA00006192"/>
    </source>
</evidence>
<accession>A0A9N8PF14</accession>
<comment type="caution">
    <text evidence="8">The sequence shown here is derived from an EMBL/GenBank/DDBJ whole genome shotgun (WGS) entry which is preliminary data.</text>
</comment>
<evidence type="ECO:0000313" key="8">
    <source>
        <dbReference type="EMBL" id="CAD0093080.1"/>
    </source>
</evidence>
<dbReference type="EMBL" id="CAIJEO010000005">
    <property type="protein sequence ID" value="CAD0093080.1"/>
    <property type="molecule type" value="Genomic_DNA"/>
</dbReference>
<dbReference type="InterPro" id="IPR002885">
    <property type="entry name" value="PPR_rpt"/>
</dbReference>
<dbReference type="InterPro" id="IPR057027">
    <property type="entry name" value="TPR_mt"/>
</dbReference>
<evidence type="ECO:0000313" key="9">
    <source>
        <dbReference type="Proteomes" id="UP000714618"/>
    </source>
</evidence>
<protein>
    <recommendedName>
        <fullName evidence="7">Pentatricopeptide repeat-containing protein-mitochondrial domain-containing protein</fullName>
    </recommendedName>
</protein>
<organism evidence="8 9">
    <name type="scientific">Aureobasidium mustum</name>
    <dbReference type="NCBI Taxonomy" id="2773714"/>
    <lineage>
        <taxon>Eukaryota</taxon>
        <taxon>Fungi</taxon>
        <taxon>Dikarya</taxon>
        <taxon>Ascomycota</taxon>
        <taxon>Pezizomycotina</taxon>
        <taxon>Dothideomycetes</taxon>
        <taxon>Dothideomycetidae</taxon>
        <taxon>Dothideales</taxon>
        <taxon>Saccotheciaceae</taxon>
        <taxon>Aureobasidium</taxon>
    </lineage>
</organism>
<dbReference type="Pfam" id="PF23276">
    <property type="entry name" value="TPR_24"/>
    <property type="match status" value="1"/>
</dbReference>
<dbReference type="Proteomes" id="UP000714618">
    <property type="component" value="Unassembled WGS sequence"/>
</dbReference>
<feature type="repeat" description="PPR" evidence="5">
    <location>
        <begin position="473"/>
        <end position="507"/>
    </location>
</feature>
<evidence type="ECO:0000256" key="6">
    <source>
        <dbReference type="SAM" id="MobiDB-lite"/>
    </source>
</evidence>
<keyword evidence="9" id="KW-1185">Reference proteome</keyword>
<feature type="repeat" description="PPR" evidence="5">
    <location>
        <begin position="438"/>
        <end position="472"/>
    </location>
</feature>
<comment type="function">
    <text evidence="3">Regulates mitochondrial small subunit maturation by controlling 15S rRNA 5'-end processing. Localizes to the 5' precursor of the 15S rRNA in a position that is subsequently occupied by mS47 in the mature yeast mtSSU. Uses structure and sequence-specific RNA recognition, binding to a single-stranded region of the precursor and specifically recognizing bases -6 to -1. The exchange of Ccm1 for mS47 is coupled to the irreversible removal of precursor rRNA that is accompanied by conformational changes of the mitoribosomal proteins uS5m and mS26. These conformational changes signal completion of 5'-end rRNA processing through protection of the mature 5'-end of the 15S rRNA and stabilization of mS47. The removal of the 5' precursor together with the dissociation of Ccm1 may be catalyzed by the 5'-3' exoribonuclease Pet127. Involved in the specific removal of group I introns in mitochondrial encoded transcripts.</text>
</comment>
<proteinExistence type="inferred from homology"/>
<name>A0A9N8PF14_9PEZI</name>
<dbReference type="AlphaFoldDB" id="A0A9N8PF14"/>
<feature type="region of interest" description="Disordered" evidence="6">
    <location>
        <begin position="1"/>
        <end position="42"/>
    </location>
</feature>
<keyword evidence="2" id="KW-0677">Repeat</keyword>
<dbReference type="PANTHER" id="PTHR47447:SF23">
    <property type="entry name" value="PENTACOTRIPEPTIDE-REPEAT REGION OF PRORP DOMAIN-CONTAINING PROTEIN"/>
    <property type="match status" value="1"/>
</dbReference>
<evidence type="ECO:0000256" key="4">
    <source>
        <dbReference type="ARBA" id="ARBA00044511"/>
    </source>
</evidence>
<dbReference type="InterPro" id="IPR011990">
    <property type="entry name" value="TPR-like_helical_dom_sf"/>
</dbReference>
<evidence type="ECO:0000256" key="2">
    <source>
        <dbReference type="ARBA" id="ARBA00022737"/>
    </source>
</evidence>
<comment type="subunit">
    <text evidence="4">Binds to mitochondrial small subunit 15S rRNA.</text>
</comment>
<evidence type="ECO:0000256" key="5">
    <source>
        <dbReference type="PROSITE-ProRule" id="PRU00708"/>
    </source>
</evidence>
<dbReference type="PANTHER" id="PTHR47447">
    <property type="entry name" value="OS03G0856100 PROTEIN"/>
    <property type="match status" value="1"/>
</dbReference>
<dbReference type="NCBIfam" id="TIGR00756">
    <property type="entry name" value="PPR"/>
    <property type="match status" value="1"/>
</dbReference>